<dbReference type="Proteomes" id="UP000005561">
    <property type="component" value="Unassembled WGS sequence"/>
</dbReference>
<gene>
    <name evidence="3" type="ORF">BRYFOR_09341</name>
</gene>
<dbReference type="STRING" id="168384.SAMN05660368_03811"/>
<sequence length="534" mass="60879">MNNWIIHKGKEAKMNTTKILDCTLRDGGYINNWKFGGRTIKSIISNLEDAGVDIIECGFIRKEDHSSDSSVFSSMEQVADIIAPKKANISYAIMIEQHNHVDKLIPENDGNGADIIRITFRRKEWEEAKVAIKHLICKGYKVCVQPVGTVTYDDESLLKLIKDVNQIKPYAFYLVDTLGVMYRHDMRRFFYLIDNNLSKEICLGFHSHNNLQMSFANAQEMMRLAKQRSIIVDTSCYGMGRGVGNLATELFADYVNKTIEYRYALTPILNIVDKYLMPVYAEQRWGYDLPYFLAATVKCHPNYAAYLMKKDTIGIEKIERILSLIPVEERNEYNSVLIEQLYLNFQNCDVNDETAYVKLRNMILGKEVVVLGSGSSIIKYASVICETSKDKFVISINYINDIYKTDALFISNDKRLNSIEWDEDKYVLVTSNLSHEVKNALVFNYSALLGEGEESDNSGAMLIRILQKAGAKKIYLAGFDGFDVNASENYAVESFKKTIDNDTALRKNLCISKQLKLALSGVDYEFITPTRYEV</sequence>
<proteinExistence type="predicted"/>
<dbReference type="Gene3D" id="3.20.20.70">
    <property type="entry name" value="Aldolase class I"/>
    <property type="match status" value="1"/>
</dbReference>
<evidence type="ECO:0000313" key="3">
    <source>
        <dbReference type="EMBL" id="EET58742.1"/>
    </source>
</evidence>
<dbReference type="EMBL" id="ACCL02000026">
    <property type="protein sequence ID" value="EET58742.1"/>
    <property type="molecule type" value="Genomic_DNA"/>
</dbReference>
<evidence type="ECO:0000259" key="2">
    <source>
        <dbReference type="Pfam" id="PF00682"/>
    </source>
</evidence>
<dbReference type="Pfam" id="PF00682">
    <property type="entry name" value="HMGL-like"/>
    <property type="match status" value="1"/>
</dbReference>
<dbReference type="InterPro" id="IPR050073">
    <property type="entry name" value="2-IPM_HCS-like"/>
</dbReference>
<feature type="domain" description="Pyruvate carboxyltransferase" evidence="2">
    <location>
        <begin position="18"/>
        <end position="253"/>
    </location>
</feature>
<organism evidence="3 4">
    <name type="scientific">Marvinbryantia formatexigens DSM 14469</name>
    <dbReference type="NCBI Taxonomy" id="478749"/>
    <lineage>
        <taxon>Bacteria</taxon>
        <taxon>Bacillati</taxon>
        <taxon>Bacillota</taxon>
        <taxon>Clostridia</taxon>
        <taxon>Lachnospirales</taxon>
        <taxon>Lachnospiraceae</taxon>
        <taxon>Marvinbryantia</taxon>
    </lineage>
</organism>
<dbReference type="PANTHER" id="PTHR10277:SF9">
    <property type="entry name" value="2-ISOPROPYLMALATE SYNTHASE 1, CHLOROPLASTIC-RELATED"/>
    <property type="match status" value="1"/>
</dbReference>
<dbReference type="AlphaFoldDB" id="C6LKZ4"/>
<accession>C6LKZ4</accession>
<dbReference type="SUPFAM" id="SSF51569">
    <property type="entry name" value="Aldolase"/>
    <property type="match status" value="1"/>
</dbReference>
<name>C6LKZ4_9FIRM</name>
<dbReference type="GO" id="GO:0009098">
    <property type="term" value="P:L-leucine biosynthetic process"/>
    <property type="evidence" value="ECO:0007669"/>
    <property type="project" value="TreeGrafter"/>
</dbReference>
<evidence type="ECO:0000256" key="1">
    <source>
        <dbReference type="ARBA" id="ARBA00023211"/>
    </source>
</evidence>
<evidence type="ECO:0000313" key="4">
    <source>
        <dbReference type="Proteomes" id="UP000005561"/>
    </source>
</evidence>
<dbReference type="PANTHER" id="PTHR10277">
    <property type="entry name" value="HOMOCITRATE SYNTHASE-RELATED"/>
    <property type="match status" value="1"/>
</dbReference>
<keyword evidence="1" id="KW-0464">Manganese</keyword>
<reference evidence="3" key="1">
    <citation type="submission" date="2009-07" db="EMBL/GenBank/DDBJ databases">
        <authorList>
            <person name="Weinstock G."/>
            <person name="Sodergren E."/>
            <person name="Clifton S."/>
            <person name="Fulton L."/>
            <person name="Fulton B."/>
            <person name="Courtney L."/>
            <person name="Fronick C."/>
            <person name="Harrison M."/>
            <person name="Strong C."/>
            <person name="Farmer C."/>
            <person name="Delahaunty K."/>
            <person name="Markovic C."/>
            <person name="Hall O."/>
            <person name="Minx P."/>
            <person name="Tomlinson C."/>
            <person name="Mitreva M."/>
            <person name="Nelson J."/>
            <person name="Hou S."/>
            <person name="Wollam A."/>
            <person name="Pepin K.H."/>
            <person name="Johnson M."/>
            <person name="Bhonagiri V."/>
            <person name="Nash W.E."/>
            <person name="Warren W."/>
            <person name="Chinwalla A."/>
            <person name="Mardis E.R."/>
            <person name="Wilson R.K."/>
        </authorList>
    </citation>
    <scope>NUCLEOTIDE SEQUENCE [LARGE SCALE GENOMIC DNA]</scope>
    <source>
        <strain evidence="3">DSM 14469</strain>
    </source>
</reference>
<dbReference type="CDD" id="cd07944">
    <property type="entry name" value="DRE_TIM_HOA_like"/>
    <property type="match status" value="1"/>
</dbReference>
<dbReference type="InterPro" id="IPR013785">
    <property type="entry name" value="Aldolase_TIM"/>
</dbReference>
<dbReference type="InterPro" id="IPR000891">
    <property type="entry name" value="PYR_CT"/>
</dbReference>
<dbReference type="eggNOG" id="COG0119">
    <property type="taxonomic scope" value="Bacteria"/>
</dbReference>
<comment type="caution">
    <text evidence="3">The sequence shown here is derived from an EMBL/GenBank/DDBJ whole genome shotgun (WGS) entry which is preliminary data.</text>
</comment>
<dbReference type="GO" id="GO:0003852">
    <property type="term" value="F:2-isopropylmalate synthase activity"/>
    <property type="evidence" value="ECO:0007669"/>
    <property type="project" value="TreeGrafter"/>
</dbReference>
<protein>
    <submittedName>
        <fullName evidence="3">HMGL-like protein</fullName>
    </submittedName>
</protein>
<keyword evidence="4" id="KW-1185">Reference proteome</keyword>